<dbReference type="AlphaFoldDB" id="A0A4Q4KMJ7"/>
<keyword evidence="2" id="KW-1185">Reference proteome</keyword>
<dbReference type="OrthoDB" id="827255at2"/>
<reference evidence="1 2" key="1">
    <citation type="submission" date="2019-02" db="EMBL/GenBank/DDBJ databases">
        <title>Genome sequence of the sea-ice species Brumimicrobium glaciale.</title>
        <authorList>
            <person name="Bowman J.P."/>
        </authorList>
    </citation>
    <scope>NUCLEOTIDE SEQUENCE [LARGE SCALE GENOMIC DNA]</scope>
    <source>
        <strain evidence="1 2">IC156</strain>
    </source>
</reference>
<gene>
    <name evidence="1" type="ORF">ERX46_04105</name>
</gene>
<comment type="caution">
    <text evidence="1">The sequence shown here is derived from an EMBL/GenBank/DDBJ whole genome shotgun (WGS) entry which is preliminary data.</text>
</comment>
<evidence type="ECO:0000313" key="2">
    <source>
        <dbReference type="Proteomes" id="UP000293952"/>
    </source>
</evidence>
<evidence type="ECO:0000313" key="1">
    <source>
        <dbReference type="EMBL" id="RYM34565.1"/>
    </source>
</evidence>
<accession>A0A4Q4KMJ7</accession>
<proteinExistence type="predicted"/>
<dbReference type="Proteomes" id="UP000293952">
    <property type="component" value="Unassembled WGS sequence"/>
</dbReference>
<organism evidence="1 2">
    <name type="scientific">Brumimicrobium glaciale</name>
    <dbReference type="NCBI Taxonomy" id="200475"/>
    <lineage>
        <taxon>Bacteria</taxon>
        <taxon>Pseudomonadati</taxon>
        <taxon>Bacteroidota</taxon>
        <taxon>Flavobacteriia</taxon>
        <taxon>Flavobacteriales</taxon>
        <taxon>Crocinitomicaceae</taxon>
        <taxon>Brumimicrobium</taxon>
    </lineage>
</organism>
<dbReference type="EMBL" id="SETE01000002">
    <property type="protein sequence ID" value="RYM34565.1"/>
    <property type="molecule type" value="Genomic_DNA"/>
</dbReference>
<protein>
    <submittedName>
        <fullName evidence="1">Uncharacterized protein</fullName>
    </submittedName>
</protein>
<dbReference type="RefSeq" id="WP_130092574.1">
    <property type="nucleotide sequence ID" value="NZ_SETE01000002.1"/>
</dbReference>
<sequence length="71" mass="8060">MAKEITIRIDERSKFGQIVLQMIKMGVSEEKGIQLISAPNKTTIESIENINSKKELTKTENHSDLMNKLNT</sequence>
<name>A0A4Q4KMJ7_9FLAO</name>